<dbReference type="Proteomes" id="UP000280008">
    <property type="component" value="Unassembled WGS sequence"/>
</dbReference>
<dbReference type="RefSeq" id="WP_121368339.1">
    <property type="nucleotide sequence ID" value="NZ_RBKS01000001.1"/>
</dbReference>
<proteinExistence type="predicted"/>
<protein>
    <submittedName>
        <fullName evidence="2">Uncharacterized protein</fullName>
    </submittedName>
</protein>
<organism evidence="2 3">
    <name type="scientific">Frondihabitans australicus</name>
    <dbReference type="NCBI Taxonomy" id="386892"/>
    <lineage>
        <taxon>Bacteria</taxon>
        <taxon>Bacillati</taxon>
        <taxon>Actinomycetota</taxon>
        <taxon>Actinomycetes</taxon>
        <taxon>Micrococcales</taxon>
        <taxon>Microbacteriaceae</taxon>
        <taxon>Frondihabitans</taxon>
    </lineage>
</organism>
<gene>
    <name evidence="2" type="ORF">C8E83_0570</name>
</gene>
<evidence type="ECO:0000313" key="3">
    <source>
        <dbReference type="Proteomes" id="UP000280008"/>
    </source>
</evidence>
<accession>A0A495IBV8</accession>
<feature type="compositionally biased region" description="Pro residues" evidence="1">
    <location>
        <begin position="219"/>
        <end position="230"/>
    </location>
</feature>
<name>A0A495IBV8_9MICO</name>
<feature type="compositionally biased region" description="Basic and acidic residues" evidence="1">
    <location>
        <begin position="186"/>
        <end position="213"/>
    </location>
</feature>
<comment type="caution">
    <text evidence="2">The sequence shown here is derived from an EMBL/GenBank/DDBJ whole genome shotgun (WGS) entry which is preliminary data.</text>
</comment>
<reference evidence="2 3" key="1">
    <citation type="submission" date="2018-10" db="EMBL/GenBank/DDBJ databases">
        <title>Sequencing the genomes of 1000 actinobacteria strains.</title>
        <authorList>
            <person name="Klenk H.-P."/>
        </authorList>
    </citation>
    <scope>NUCLEOTIDE SEQUENCE [LARGE SCALE GENOMIC DNA]</scope>
    <source>
        <strain evidence="2 3">DSM 17894</strain>
    </source>
</reference>
<feature type="region of interest" description="Disordered" evidence="1">
    <location>
        <begin position="186"/>
        <end position="230"/>
    </location>
</feature>
<evidence type="ECO:0000313" key="2">
    <source>
        <dbReference type="EMBL" id="RKR73477.1"/>
    </source>
</evidence>
<keyword evidence="3" id="KW-1185">Reference proteome</keyword>
<evidence type="ECO:0000256" key="1">
    <source>
        <dbReference type="SAM" id="MobiDB-lite"/>
    </source>
</evidence>
<dbReference type="EMBL" id="RBKS01000001">
    <property type="protein sequence ID" value="RKR73477.1"/>
    <property type="molecule type" value="Genomic_DNA"/>
</dbReference>
<sequence length="230" mass="24277">MDLDQLAVKVVTFAANRAMPGLGAPLEMILNDLLGVQDSQVVVLASIDSHVQALIDGPWKTGRRYLREAALPGRTADQAAAALVEAQAHFRSAVDLQTPSTFARASACLDLAMVCQLLGDSELATLYATECAREADAAVRPSRDRAARSGGLTSRVANMTSTDRSTAVTLMVFGAGGYLISKRAKRSLESKTDGGSEHRGPEFDQNEMLKRAAEALGAPPEPQPSLPAGT</sequence>
<dbReference type="AlphaFoldDB" id="A0A495IBV8"/>